<keyword evidence="3" id="KW-1185">Reference proteome</keyword>
<sequence>MTAGDGDGRLGLTTRMQAIVMTLVGGAFGYLVLGLFDLTNRTIPVTPWSMPMIFFALAVAALLYSRVLARQVREARDTLDHEAGLRALVLGKTLIATGLALTGWHLVYLMHFVGQWSVEGPRERIIRGLATVLVSALVAFAGWRLERACLVDPGDDDPDGEAR</sequence>
<evidence type="ECO:0000313" key="2">
    <source>
        <dbReference type="EMBL" id="MFC6396427.1"/>
    </source>
</evidence>
<proteinExistence type="predicted"/>
<evidence type="ECO:0000256" key="1">
    <source>
        <dbReference type="SAM" id="Phobius"/>
    </source>
</evidence>
<gene>
    <name evidence="2" type="ORF">ACFP57_05415</name>
</gene>
<keyword evidence="1" id="KW-0812">Transmembrane</keyword>
<comment type="caution">
    <text evidence="2">The sequence shown here is derived from an EMBL/GenBank/DDBJ whole genome shotgun (WGS) entry which is preliminary data.</text>
</comment>
<dbReference type="Proteomes" id="UP001596266">
    <property type="component" value="Unassembled WGS sequence"/>
</dbReference>
<organism evidence="2 3">
    <name type="scientific">Luteococcus sanguinis</name>
    <dbReference type="NCBI Taxonomy" id="174038"/>
    <lineage>
        <taxon>Bacteria</taxon>
        <taxon>Bacillati</taxon>
        <taxon>Actinomycetota</taxon>
        <taxon>Actinomycetes</taxon>
        <taxon>Propionibacteriales</taxon>
        <taxon>Propionibacteriaceae</taxon>
        <taxon>Luteococcus</taxon>
    </lineage>
</organism>
<keyword evidence="1" id="KW-0472">Membrane</keyword>
<feature type="transmembrane region" description="Helical" evidence="1">
    <location>
        <begin position="18"/>
        <end position="36"/>
    </location>
</feature>
<protein>
    <submittedName>
        <fullName evidence="2">DUF3180 domain-containing protein</fullName>
    </submittedName>
</protein>
<feature type="transmembrane region" description="Helical" evidence="1">
    <location>
        <begin position="48"/>
        <end position="69"/>
    </location>
</feature>
<reference evidence="3" key="1">
    <citation type="journal article" date="2019" name="Int. J. Syst. Evol. Microbiol.">
        <title>The Global Catalogue of Microorganisms (GCM) 10K type strain sequencing project: providing services to taxonomists for standard genome sequencing and annotation.</title>
        <authorList>
            <consortium name="The Broad Institute Genomics Platform"/>
            <consortium name="The Broad Institute Genome Sequencing Center for Infectious Disease"/>
            <person name="Wu L."/>
            <person name="Ma J."/>
        </authorList>
    </citation>
    <scope>NUCLEOTIDE SEQUENCE [LARGE SCALE GENOMIC DNA]</scope>
    <source>
        <strain evidence="3">CGMCC 1.15277</strain>
    </source>
</reference>
<accession>A0ABW1WZL8</accession>
<dbReference type="InterPro" id="IPR021517">
    <property type="entry name" value="DUF3180"/>
</dbReference>
<feature type="transmembrane region" description="Helical" evidence="1">
    <location>
        <begin position="89"/>
        <end position="113"/>
    </location>
</feature>
<dbReference type="Pfam" id="PF11377">
    <property type="entry name" value="DUF3180"/>
    <property type="match status" value="1"/>
</dbReference>
<dbReference type="RefSeq" id="WP_343884935.1">
    <property type="nucleotide sequence ID" value="NZ_BAAAKI010000004.1"/>
</dbReference>
<keyword evidence="1" id="KW-1133">Transmembrane helix</keyword>
<feature type="transmembrane region" description="Helical" evidence="1">
    <location>
        <begin position="125"/>
        <end position="143"/>
    </location>
</feature>
<dbReference type="EMBL" id="JBHSUA010000009">
    <property type="protein sequence ID" value="MFC6396427.1"/>
    <property type="molecule type" value="Genomic_DNA"/>
</dbReference>
<name>A0ABW1WZL8_9ACTN</name>
<evidence type="ECO:0000313" key="3">
    <source>
        <dbReference type="Proteomes" id="UP001596266"/>
    </source>
</evidence>